<feature type="transmembrane region" description="Helical" evidence="14">
    <location>
        <begin position="303"/>
        <end position="324"/>
    </location>
</feature>
<dbReference type="EMBL" id="KM924295">
    <property type="protein sequence ID" value="AIU39564.1"/>
    <property type="molecule type" value="Genomic_DNA"/>
</dbReference>
<keyword evidence="2" id="KW-1048">Host nucleus</keyword>
<dbReference type="InterPro" id="IPR000785">
    <property type="entry name" value="Herpes_glycop_M"/>
</dbReference>
<sequence length="388" mass="44220">MRSSKSDLFIYKTWFKLLIFYFIMFVLSATVPIAASFPGLGFPCYFNALVNYSAINLTERNVAKHLTPTLFLEEPEMFTYITVSFIVDCCSAIYYFLGALAIVLAKKKFVISLTTLSQWIAMVGTPTLILIGMWRLWTIQLFIQTLSYKHIYLAAFVYLIHFMFSFLHTQFYISRNSRLWAIKTLEQGIPPKTLLETVVFTLKPVVANLELFCLAIEMLVFSLSFLMAIGNSFYVLVSDIVFGAINLYLVLVLFWVLFTELYLVKYMKIHMGFYLGVLVGCVILMLPTWRYEHIFVAAKLHSAVLVNIGMIVLLCFLAAVVRLLRLTWCASVPRATYAPIAMTRPTAKLKTRVRRVRLQSPSGPALMEGESDDDGNSTRGESESEEEL</sequence>
<evidence type="ECO:0000313" key="15">
    <source>
        <dbReference type="EMBL" id="AIU39564.1"/>
    </source>
</evidence>
<accession>A0A0B4Q6B4</accession>
<evidence type="ECO:0000256" key="13">
    <source>
        <dbReference type="SAM" id="MobiDB-lite"/>
    </source>
</evidence>
<proteinExistence type="inferred from homology"/>
<dbReference type="GO" id="GO:0019031">
    <property type="term" value="C:viral envelope"/>
    <property type="evidence" value="ECO:0007669"/>
    <property type="project" value="UniProtKB-KW"/>
</dbReference>
<evidence type="ECO:0000256" key="9">
    <source>
        <dbReference type="ARBA" id="ARBA00023046"/>
    </source>
</evidence>
<evidence type="ECO:0000256" key="8">
    <source>
        <dbReference type="ARBA" id="ARBA00022989"/>
    </source>
</evidence>
<feature type="transmembrane region" description="Helical" evidence="14">
    <location>
        <begin position="151"/>
        <end position="173"/>
    </location>
</feature>
<keyword evidence="4" id="KW-1040">Host Golgi apparatus</keyword>
<evidence type="ECO:0000256" key="1">
    <source>
        <dbReference type="ARBA" id="ARBA00003017"/>
    </source>
</evidence>
<keyword evidence="9" id="KW-1039">Host endosome</keyword>
<evidence type="ECO:0000256" key="11">
    <source>
        <dbReference type="ARBA" id="ARBA00023157"/>
    </source>
</evidence>
<keyword evidence="3 14" id="KW-0812">Transmembrane</keyword>
<dbReference type="GeneID" id="23104176"/>
<name>A0A0B4Q6B4_9GAMA</name>
<dbReference type="RefSeq" id="YP_009118429.1">
    <property type="nucleotide sequence ID" value="NC_026421.1"/>
</dbReference>
<dbReference type="Pfam" id="PF01528">
    <property type="entry name" value="Herpes_glycop"/>
    <property type="match status" value="1"/>
</dbReference>
<feature type="region of interest" description="Disordered" evidence="13">
    <location>
        <begin position="357"/>
        <end position="388"/>
    </location>
</feature>
<evidence type="ECO:0000256" key="6">
    <source>
        <dbReference type="ARBA" id="ARBA00022870"/>
    </source>
</evidence>
<dbReference type="Proteomes" id="UP000124452">
    <property type="component" value="Segment"/>
</dbReference>
<evidence type="ECO:0000256" key="10">
    <source>
        <dbReference type="ARBA" id="ARBA00023136"/>
    </source>
</evidence>
<keyword evidence="7 15" id="KW-0261">Viral envelope protein</keyword>
<feature type="transmembrane region" description="Helical" evidence="14">
    <location>
        <begin position="240"/>
        <end position="264"/>
    </location>
</feature>
<dbReference type="KEGG" id="vg:23104176"/>
<feature type="transmembrane region" description="Helical" evidence="14">
    <location>
        <begin position="77"/>
        <end position="97"/>
    </location>
</feature>
<feature type="transmembrane region" description="Helical" evidence="14">
    <location>
        <begin position="271"/>
        <end position="291"/>
    </location>
</feature>
<keyword evidence="12" id="KW-0325">Glycoprotein</keyword>
<evidence type="ECO:0000313" key="16">
    <source>
        <dbReference type="Proteomes" id="UP000124452"/>
    </source>
</evidence>
<keyword evidence="10 14" id="KW-0472">Membrane</keyword>
<dbReference type="PRINTS" id="PR00333">
    <property type="entry name" value="HSVINTEGRLMP"/>
</dbReference>
<feature type="transmembrane region" description="Helical" evidence="14">
    <location>
        <begin position="109"/>
        <end position="131"/>
    </location>
</feature>
<evidence type="ECO:0000256" key="2">
    <source>
        <dbReference type="ARBA" id="ARBA00022562"/>
    </source>
</evidence>
<evidence type="ECO:0000256" key="7">
    <source>
        <dbReference type="ARBA" id="ARBA00022879"/>
    </source>
</evidence>
<keyword evidence="5" id="KW-0946">Virion</keyword>
<dbReference type="HAMAP" id="MF_04035">
    <property type="entry name" value="HSV_GM"/>
    <property type="match status" value="1"/>
</dbReference>
<evidence type="ECO:0000256" key="14">
    <source>
        <dbReference type="SAM" id="Phobius"/>
    </source>
</evidence>
<comment type="function">
    <text evidence="1">Envelope glycoprotein important for virion assembly and egress. Plays a role in the correct incorporation of gH-gL into virion membrane. Directs the glycoprotein N (gN) to the host trans-Golgi network.</text>
</comment>
<evidence type="ECO:0000256" key="12">
    <source>
        <dbReference type="ARBA" id="ARBA00023180"/>
    </source>
</evidence>
<gene>
    <name evidence="15" type="primary">ORF39</name>
</gene>
<evidence type="ECO:0000256" key="5">
    <source>
        <dbReference type="ARBA" id="ARBA00022844"/>
    </source>
</evidence>
<reference evidence="15 16" key="1">
    <citation type="journal article" date="2015" name="Genome Announc.">
        <title>Genome sequences of equid herpesviruses 2 and 5.</title>
        <authorList>
            <person name="Wilkie G.S."/>
            <person name="Kerr K."/>
            <person name="Stewart J.P."/>
            <person name="Studdert M.J."/>
            <person name="Davison A.J."/>
        </authorList>
    </citation>
    <scope>NUCLEOTIDE SEQUENCE [LARGE SCALE GENOMIC DNA]</scope>
    <source>
        <strain evidence="15">2-141/67</strain>
    </source>
</reference>
<keyword evidence="11" id="KW-1015">Disulfide bond</keyword>
<evidence type="ECO:0000256" key="3">
    <source>
        <dbReference type="ARBA" id="ARBA00022692"/>
    </source>
</evidence>
<feature type="transmembrane region" description="Helical" evidence="14">
    <location>
        <begin position="14"/>
        <end position="35"/>
    </location>
</feature>
<protein>
    <submittedName>
        <fullName evidence="15">Envelope glycoprotein M</fullName>
    </submittedName>
</protein>
<dbReference type="OrthoDB" id="7915at10239"/>
<evidence type="ECO:0000256" key="4">
    <source>
        <dbReference type="ARBA" id="ARBA00022812"/>
    </source>
</evidence>
<keyword evidence="6" id="KW-1043">Host membrane</keyword>
<keyword evidence="16" id="KW-1185">Reference proteome</keyword>
<feature type="transmembrane region" description="Helical" evidence="14">
    <location>
        <begin position="211"/>
        <end position="234"/>
    </location>
</feature>
<organism evidence="15 16">
    <name type="scientific">Equid gammaherpesvirus 5</name>
    <dbReference type="NCBI Taxonomy" id="10371"/>
    <lineage>
        <taxon>Viruses</taxon>
        <taxon>Duplodnaviria</taxon>
        <taxon>Heunggongvirae</taxon>
        <taxon>Peploviricota</taxon>
        <taxon>Herviviricetes</taxon>
        <taxon>Herpesvirales</taxon>
        <taxon>Orthoherpesviridae</taxon>
        <taxon>Gammaherpesvirinae</taxon>
        <taxon>Percavirus</taxon>
        <taxon>Percavirus equidgamma5</taxon>
    </lineage>
</organism>
<keyword evidence="8 14" id="KW-1133">Transmembrane helix</keyword>